<keyword evidence="3" id="KW-1185">Reference proteome</keyword>
<accession>A0ABU2GCP0</accession>
<dbReference type="EMBL" id="JAMQOP010000001">
    <property type="protein sequence ID" value="MDS0298567.1"/>
    <property type="molecule type" value="Genomic_DNA"/>
</dbReference>
<keyword evidence="1" id="KW-1133">Transmembrane helix</keyword>
<feature type="transmembrane region" description="Helical" evidence="1">
    <location>
        <begin position="53"/>
        <end position="74"/>
    </location>
</feature>
<dbReference type="Proteomes" id="UP001257060">
    <property type="component" value="Unassembled WGS sequence"/>
</dbReference>
<dbReference type="PANTHER" id="PTHR31272:SF9">
    <property type="entry name" value="BLL1027 PROTEIN"/>
    <property type="match status" value="1"/>
</dbReference>
<feature type="transmembrane region" description="Helical" evidence="1">
    <location>
        <begin position="156"/>
        <end position="177"/>
    </location>
</feature>
<keyword evidence="1" id="KW-0812">Transmembrane</keyword>
<evidence type="ECO:0000313" key="2">
    <source>
        <dbReference type="EMBL" id="MDS0298567.1"/>
    </source>
</evidence>
<proteinExistence type="predicted"/>
<organism evidence="2 3">
    <name type="scientific">Halogeometricum salsisoli</name>
    <dbReference type="NCBI Taxonomy" id="2950536"/>
    <lineage>
        <taxon>Archaea</taxon>
        <taxon>Methanobacteriati</taxon>
        <taxon>Methanobacteriota</taxon>
        <taxon>Stenosarchaea group</taxon>
        <taxon>Halobacteria</taxon>
        <taxon>Halobacteriales</taxon>
        <taxon>Haloferacaceae</taxon>
        <taxon>Halogeometricum</taxon>
    </lineage>
</organism>
<reference evidence="2 3" key="1">
    <citation type="submission" date="2022-06" db="EMBL/GenBank/DDBJ databases">
        <title>Halogeometricum sp. a new haloarchaeum isolate from saline soil.</title>
        <authorList>
            <person name="Strakova D."/>
            <person name="Galisteo C."/>
            <person name="Sanchez-Porro C."/>
            <person name="Ventosa A."/>
        </authorList>
    </citation>
    <scope>NUCLEOTIDE SEQUENCE [LARGE SCALE GENOMIC DNA]</scope>
    <source>
        <strain evidence="2 3">S1BR25-6</strain>
    </source>
</reference>
<name>A0ABU2GCP0_9EURY</name>
<feature type="transmembrane region" description="Helical" evidence="1">
    <location>
        <begin position="81"/>
        <end position="101"/>
    </location>
</feature>
<sequence length="220" mass="21519">MTAAPFAGTVAFAVSAGAATFLAPCAYPLLPGYVGYYVGREDADLRGAAVRGAAAAAGALSALGAVTALLFAAGTAVVSRLALFEPLVGAVLVLFGALYVFDRAPTLHLRLPARRASAGGFALFGAVYALAAAGCVVPVVLGVLTQSLTLPAPQAAVALLAYVVAAAAPLAAVTVLGALGSDAVGGLSGRVGSVQRVAGAVMVLAGLWQLAVSARFLGLV</sequence>
<dbReference type="PANTHER" id="PTHR31272">
    <property type="entry name" value="CYTOCHROME C-TYPE BIOGENESIS PROTEIN HI_1454-RELATED"/>
    <property type="match status" value="1"/>
</dbReference>
<evidence type="ECO:0000256" key="1">
    <source>
        <dbReference type="SAM" id="Phobius"/>
    </source>
</evidence>
<dbReference type="InterPro" id="IPR051790">
    <property type="entry name" value="Cytochrome_c-biogenesis_DsbD"/>
</dbReference>
<comment type="caution">
    <text evidence="2">The sequence shown here is derived from an EMBL/GenBank/DDBJ whole genome shotgun (WGS) entry which is preliminary data.</text>
</comment>
<dbReference type="RefSeq" id="WP_310923367.1">
    <property type="nucleotide sequence ID" value="NZ_JAMQOP010000001.1"/>
</dbReference>
<evidence type="ECO:0000313" key="3">
    <source>
        <dbReference type="Proteomes" id="UP001257060"/>
    </source>
</evidence>
<feature type="transmembrane region" description="Helical" evidence="1">
    <location>
        <begin position="121"/>
        <end position="144"/>
    </location>
</feature>
<protein>
    <submittedName>
        <fullName evidence="2">Cytochrome C biogenesis protein</fullName>
    </submittedName>
</protein>
<gene>
    <name evidence="2" type="ORF">NDI76_07420</name>
</gene>
<feature type="transmembrane region" description="Helical" evidence="1">
    <location>
        <begin position="197"/>
        <end position="217"/>
    </location>
</feature>
<keyword evidence="1" id="KW-0472">Membrane</keyword>